<evidence type="ECO:0000313" key="1">
    <source>
        <dbReference type="EMBL" id="SCY90994.1"/>
    </source>
</evidence>
<dbReference type="EMBL" id="FMVT01000015">
    <property type="protein sequence ID" value="SCY90994.1"/>
    <property type="molecule type" value="Genomic_DNA"/>
</dbReference>
<gene>
    <name evidence="1" type="ORF">SAMN05660710_03398</name>
</gene>
<proteinExistence type="predicted"/>
<accession>A0A1G5JS60</accession>
<sequence length="285" mass="30258">MAAEAAACLIRCTRIGAPELRLHRQLAAAFARVVFLPNMDSPPHGLPSVPVTAGALSALGFGNLPSDWGWFCGDFCLYLARAAMPEVPGFLLIESDVYLGAPALRRLSDLVADRRDHAMAAQLGLRDKARYSKGLAALGGEPRAGCIFPIVHAPAALIDDMAELRRRSLSSGRGRPINDEAVLAGAAMMHGHPMLALDQEAPELLGPATFSTNPPHLLDALLRAQPPEAHHPALPLEVVLARIADPARNYGAHRLRRVLAEADEGERTALRDALDAAAGARPASS</sequence>
<dbReference type="STRING" id="336292.SAMN05660710_03398"/>
<name>A0A1G5JS60_9RHOB</name>
<dbReference type="OrthoDB" id="8448143at2"/>
<dbReference type="Proteomes" id="UP000199502">
    <property type="component" value="Unassembled WGS sequence"/>
</dbReference>
<protein>
    <recommendedName>
        <fullName evidence="3">Glycosyltransferase involved in LPS biosynthesis, GR25 family</fullName>
    </recommendedName>
</protein>
<evidence type="ECO:0000313" key="2">
    <source>
        <dbReference type="Proteomes" id="UP000199502"/>
    </source>
</evidence>
<evidence type="ECO:0008006" key="3">
    <source>
        <dbReference type="Google" id="ProtNLM"/>
    </source>
</evidence>
<organism evidence="1 2">
    <name type="scientific">Paracoccus tibetensis</name>
    <dbReference type="NCBI Taxonomy" id="336292"/>
    <lineage>
        <taxon>Bacteria</taxon>
        <taxon>Pseudomonadati</taxon>
        <taxon>Pseudomonadota</taxon>
        <taxon>Alphaproteobacteria</taxon>
        <taxon>Rhodobacterales</taxon>
        <taxon>Paracoccaceae</taxon>
        <taxon>Paracoccus</taxon>
    </lineage>
</organism>
<keyword evidence="2" id="KW-1185">Reference proteome</keyword>
<dbReference type="RefSeq" id="WP_090747496.1">
    <property type="nucleotide sequence ID" value="NZ_FMVT01000015.1"/>
</dbReference>
<dbReference type="AlphaFoldDB" id="A0A1G5JS60"/>
<reference evidence="1 2" key="1">
    <citation type="submission" date="2016-10" db="EMBL/GenBank/DDBJ databases">
        <authorList>
            <person name="de Groot N.N."/>
        </authorList>
    </citation>
    <scope>NUCLEOTIDE SEQUENCE [LARGE SCALE GENOMIC DNA]</scope>
    <source>
        <strain evidence="1 2">CGMCC 1.8925</strain>
    </source>
</reference>